<comment type="caution">
    <text evidence="1">The sequence shown here is derived from an EMBL/GenBank/DDBJ whole genome shotgun (WGS) entry which is preliminary data.</text>
</comment>
<name>A0A7Y9WAH2_9BURK</name>
<dbReference type="AlphaFoldDB" id="A0A7Y9WAH2"/>
<dbReference type="RefSeq" id="WP_179713650.1">
    <property type="nucleotide sequence ID" value="NZ_JACCAU010000001.1"/>
</dbReference>
<evidence type="ECO:0000313" key="2">
    <source>
        <dbReference type="Proteomes" id="UP000572540"/>
    </source>
</evidence>
<gene>
    <name evidence="1" type="ORF">GGD41_004255</name>
</gene>
<accession>A0A7Y9WAH2</accession>
<dbReference type="Proteomes" id="UP000572540">
    <property type="component" value="Unassembled WGS sequence"/>
</dbReference>
<proteinExistence type="predicted"/>
<protein>
    <submittedName>
        <fullName evidence="1">Uncharacterized protein</fullName>
    </submittedName>
</protein>
<dbReference type="EMBL" id="JACCAU010000001">
    <property type="protein sequence ID" value="NYH17027.1"/>
    <property type="molecule type" value="Genomic_DNA"/>
</dbReference>
<reference evidence="1 2" key="1">
    <citation type="submission" date="2020-07" db="EMBL/GenBank/DDBJ databases">
        <title>Exploring microbial biodiversity for novel pathways involved in the catabolism of aromatic compounds derived from lignin.</title>
        <authorList>
            <person name="Elkins J."/>
        </authorList>
    </citation>
    <scope>NUCLEOTIDE SEQUENCE [LARGE SCALE GENOMIC DNA]</scope>
    <source>
        <strain evidence="1 2">H2C3B</strain>
    </source>
</reference>
<organism evidence="1 2">
    <name type="scientific">Paraburkholderia bryophila</name>
    <dbReference type="NCBI Taxonomy" id="420952"/>
    <lineage>
        <taxon>Bacteria</taxon>
        <taxon>Pseudomonadati</taxon>
        <taxon>Pseudomonadota</taxon>
        <taxon>Betaproteobacteria</taxon>
        <taxon>Burkholderiales</taxon>
        <taxon>Burkholderiaceae</taxon>
        <taxon>Paraburkholderia</taxon>
    </lineage>
</organism>
<sequence length="233" mass="25229">MNTYQTLLDAVHTGSEPLSITQNTLGVVAVVTNIFPMLQPIRIVSNGLVATTAMAKIVADWSDLKKRVNPGDVLTLISASGLITIQLLVWAEIGEGVVVTVAALALAADLRAAVQPYLPSLKIWLRNGIQNLLPMADPISTASSSLYWASMPTYAAYSLATYNEILTQKGLFVCLSDKGTTGFLAIDYTPIPGSLTPINEDAYKESYCRYLSVKQGWSDIVSGMDYCKNVKYK</sequence>
<evidence type="ECO:0000313" key="1">
    <source>
        <dbReference type="EMBL" id="NYH17027.1"/>
    </source>
</evidence>